<protein>
    <recommendedName>
        <fullName evidence="2">DUF6199 domain-containing protein</fullName>
    </recommendedName>
</protein>
<proteinExistence type="predicted"/>
<feature type="transmembrane region" description="Helical" evidence="1">
    <location>
        <begin position="43"/>
        <end position="63"/>
    </location>
</feature>
<accession>A0AAV3UNE2</accession>
<name>A0AAV3UNE2_9EURY</name>
<dbReference type="InterPro" id="IPR045679">
    <property type="entry name" value="DUF6199"/>
</dbReference>
<dbReference type="AlphaFoldDB" id="A0AAV3UNE2"/>
<reference evidence="3 4" key="1">
    <citation type="journal article" date="2019" name="Int. J. Syst. Evol. Microbiol.">
        <title>The Global Catalogue of Microorganisms (GCM) 10K type strain sequencing project: providing services to taxonomists for standard genome sequencing and annotation.</title>
        <authorList>
            <consortium name="The Broad Institute Genomics Platform"/>
            <consortium name="The Broad Institute Genome Sequencing Center for Infectious Disease"/>
            <person name="Wu L."/>
            <person name="Ma J."/>
        </authorList>
    </citation>
    <scope>NUCLEOTIDE SEQUENCE [LARGE SCALE GENOMIC DNA]</scope>
    <source>
        <strain evidence="3 4">JCM 17504</strain>
    </source>
</reference>
<dbReference type="Proteomes" id="UP001501729">
    <property type="component" value="Unassembled WGS sequence"/>
</dbReference>
<evidence type="ECO:0000313" key="4">
    <source>
        <dbReference type="Proteomes" id="UP001501729"/>
    </source>
</evidence>
<evidence type="ECO:0000256" key="1">
    <source>
        <dbReference type="SAM" id="Phobius"/>
    </source>
</evidence>
<feature type="domain" description="DUF6199" evidence="2">
    <location>
        <begin position="4"/>
        <end position="61"/>
    </location>
</feature>
<dbReference type="RefSeq" id="WP_227777448.1">
    <property type="nucleotide sequence ID" value="NZ_BAABKX010000019.1"/>
</dbReference>
<sequence>MNPLGLVFFAIGVIFILYPERIARQRLQGAKDPTPTQGAINMVRYVGGPLLVFLGFIMAFVTIR</sequence>
<keyword evidence="1" id="KW-0812">Transmembrane</keyword>
<organism evidence="3 4">
    <name type="scientific">Haladaptatus pallidirubidus</name>
    <dbReference type="NCBI Taxonomy" id="1008152"/>
    <lineage>
        <taxon>Archaea</taxon>
        <taxon>Methanobacteriati</taxon>
        <taxon>Methanobacteriota</taxon>
        <taxon>Stenosarchaea group</taxon>
        <taxon>Halobacteria</taxon>
        <taxon>Halobacteriales</taxon>
        <taxon>Haladaptataceae</taxon>
        <taxon>Haladaptatus</taxon>
    </lineage>
</organism>
<dbReference type="Pfam" id="PF19701">
    <property type="entry name" value="DUF6199"/>
    <property type="match status" value="1"/>
</dbReference>
<comment type="caution">
    <text evidence="3">The sequence shown here is derived from an EMBL/GenBank/DDBJ whole genome shotgun (WGS) entry which is preliminary data.</text>
</comment>
<keyword evidence="4" id="KW-1185">Reference proteome</keyword>
<dbReference type="EMBL" id="BAABKX010000019">
    <property type="protein sequence ID" value="GAA5060599.1"/>
    <property type="molecule type" value="Genomic_DNA"/>
</dbReference>
<keyword evidence="1" id="KW-0472">Membrane</keyword>
<keyword evidence="1" id="KW-1133">Transmembrane helix</keyword>
<gene>
    <name evidence="3" type="ORF">GCM10025751_45890</name>
</gene>
<evidence type="ECO:0000259" key="2">
    <source>
        <dbReference type="Pfam" id="PF19701"/>
    </source>
</evidence>
<evidence type="ECO:0000313" key="3">
    <source>
        <dbReference type="EMBL" id="GAA5060599.1"/>
    </source>
</evidence>
<dbReference type="GeneID" id="68615578"/>